<dbReference type="InterPro" id="IPR036259">
    <property type="entry name" value="MFS_trans_sf"/>
</dbReference>
<evidence type="ECO:0000313" key="3">
    <source>
        <dbReference type="Proteomes" id="UP000728185"/>
    </source>
</evidence>
<feature type="transmembrane region" description="Helical" evidence="1">
    <location>
        <begin position="6"/>
        <end position="25"/>
    </location>
</feature>
<keyword evidence="1" id="KW-1133">Transmembrane helix</keyword>
<dbReference type="EMBL" id="LUCM01000716">
    <property type="protein sequence ID" value="KAA0200138.1"/>
    <property type="molecule type" value="Genomic_DNA"/>
</dbReference>
<accession>A0A8E0S5S3</accession>
<dbReference type="Proteomes" id="UP000728185">
    <property type="component" value="Unassembled WGS sequence"/>
</dbReference>
<dbReference type="SUPFAM" id="SSF103473">
    <property type="entry name" value="MFS general substrate transporter"/>
    <property type="match status" value="1"/>
</dbReference>
<comment type="caution">
    <text evidence="2">The sequence shown here is derived from an EMBL/GenBank/DDBJ whole genome shotgun (WGS) entry which is preliminary data.</text>
</comment>
<protein>
    <submittedName>
        <fullName evidence="2">Monocarboxylate transporter</fullName>
    </submittedName>
</protein>
<evidence type="ECO:0000313" key="2">
    <source>
        <dbReference type="EMBL" id="KAA0200138.1"/>
    </source>
</evidence>
<dbReference type="GO" id="GO:0022857">
    <property type="term" value="F:transmembrane transporter activity"/>
    <property type="evidence" value="ECO:0007669"/>
    <property type="project" value="InterPro"/>
</dbReference>
<feature type="transmembrane region" description="Helical" evidence="1">
    <location>
        <begin position="129"/>
        <end position="151"/>
    </location>
</feature>
<evidence type="ECO:0000256" key="1">
    <source>
        <dbReference type="SAM" id="Phobius"/>
    </source>
</evidence>
<proteinExistence type="predicted"/>
<gene>
    <name evidence="2" type="ORF">FBUS_05213</name>
</gene>
<dbReference type="Gene3D" id="1.20.1250.20">
    <property type="entry name" value="MFS general substrate transporter like domains"/>
    <property type="match status" value="1"/>
</dbReference>
<dbReference type="PANTHER" id="PTHR11360:SF284">
    <property type="entry name" value="EG:103B4.3 PROTEIN-RELATED"/>
    <property type="match status" value="1"/>
</dbReference>
<sequence length="228" mass="24351">MVSVQLLAIEGIVQIVVRIFGGLILDLQRIRPHRGKIWSITIALSSLIILLLAFAENMIALSVLMSLRGITLAVYISQQAVITADMCEQHPEHLKQAIGLSQIGKGVGVLVGSWSAGAIRDLTDQYRPAFIFLSGMQFIGSLTAFIAVINVNRQVCGNNKSDAEGALLDPSENVQSECAAVNSNHAQSACESNGYHPNLPDIVPAKITSVNLSADSSVPELPPANEKV</sequence>
<dbReference type="InterPro" id="IPR011701">
    <property type="entry name" value="MFS"/>
</dbReference>
<name>A0A8E0S5S3_9TREM</name>
<dbReference type="AlphaFoldDB" id="A0A8E0S5S3"/>
<keyword evidence="1" id="KW-0472">Membrane</keyword>
<dbReference type="OrthoDB" id="6286464at2759"/>
<dbReference type="Pfam" id="PF07690">
    <property type="entry name" value="MFS_1"/>
    <property type="match status" value="1"/>
</dbReference>
<organism evidence="2 3">
    <name type="scientific">Fasciolopsis buskii</name>
    <dbReference type="NCBI Taxonomy" id="27845"/>
    <lineage>
        <taxon>Eukaryota</taxon>
        <taxon>Metazoa</taxon>
        <taxon>Spiralia</taxon>
        <taxon>Lophotrochozoa</taxon>
        <taxon>Platyhelminthes</taxon>
        <taxon>Trematoda</taxon>
        <taxon>Digenea</taxon>
        <taxon>Plagiorchiida</taxon>
        <taxon>Echinostomata</taxon>
        <taxon>Echinostomatoidea</taxon>
        <taxon>Fasciolidae</taxon>
        <taxon>Fasciolopsis</taxon>
    </lineage>
</organism>
<dbReference type="PANTHER" id="PTHR11360">
    <property type="entry name" value="MONOCARBOXYLATE TRANSPORTER"/>
    <property type="match status" value="1"/>
</dbReference>
<dbReference type="InterPro" id="IPR050327">
    <property type="entry name" value="Proton-linked_MCT"/>
</dbReference>
<keyword evidence="1" id="KW-0812">Transmembrane</keyword>
<keyword evidence="3" id="KW-1185">Reference proteome</keyword>
<feature type="transmembrane region" description="Helical" evidence="1">
    <location>
        <begin position="37"/>
        <end position="55"/>
    </location>
</feature>
<reference evidence="2" key="1">
    <citation type="submission" date="2019-05" db="EMBL/GenBank/DDBJ databases">
        <title>Annotation for the trematode Fasciolopsis buski.</title>
        <authorList>
            <person name="Choi Y.-J."/>
        </authorList>
    </citation>
    <scope>NUCLEOTIDE SEQUENCE</scope>
    <source>
        <strain evidence="2">HT</strain>
        <tissue evidence="2">Whole worm</tissue>
    </source>
</reference>